<feature type="region of interest" description="Disordered" evidence="6">
    <location>
        <begin position="1"/>
        <end position="22"/>
    </location>
</feature>
<dbReference type="Proteomes" id="UP000766550">
    <property type="component" value="Unassembled WGS sequence"/>
</dbReference>
<keyword evidence="5" id="KW-0411">Iron-sulfur</keyword>
<dbReference type="PANTHER" id="PTHR43578">
    <property type="entry name" value="NADH-QUINONE OXIDOREDUCTASE SUBUNIT F"/>
    <property type="match status" value="1"/>
</dbReference>
<comment type="caution">
    <text evidence="8">The sequence shown here is derived from an EMBL/GenBank/DDBJ whole genome shotgun (WGS) entry which is preliminary data.</text>
</comment>
<dbReference type="InterPro" id="IPR037225">
    <property type="entry name" value="Nuo51_FMN-bd_sf"/>
</dbReference>
<dbReference type="OrthoDB" id="297477at2157"/>
<keyword evidence="2" id="KW-0004">4Fe-4S</keyword>
<keyword evidence="3" id="KW-0479">Metal-binding</keyword>
<dbReference type="Pfam" id="PF01512">
    <property type="entry name" value="Complex1_51K"/>
    <property type="match status" value="1"/>
</dbReference>
<comment type="similarity">
    <text evidence="1">Belongs to the complex I 51 kDa subunit family.</text>
</comment>
<dbReference type="SMART" id="SM00928">
    <property type="entry name" value="NADH_4Fe-4S"/>
    <property type="match status" value="1"/>
</dbReference>
<dbReference type="EMBL" id="JAHQXF010000003">
    <property type="protein sequence ID" value="MBV0926171.1"/>
    <property type="molecule type" value="Genomic_DNA"/>
</dbReference>
<evidence type="ECO:0000256" key="3">
    <source>
        <dbReference type="ARBA" id="ARBA00022723"/>
    </source>
</evidence>
<evidence type="ECO:0000256" key="5">
    <source>
        <dbReference type="ARBA" id="ARBA00023014"/>
    </source>
</evidence>
<dbReference type="SUPFAM" id="SSF142019">
    <property type="entry name" value="Nqo1 FMN-binding domain-like"/>
    <property type="match status" value="1"/>
</dbReference>
<dbReference type="PANTHER" id="PTHR43578:SF3">
    <property type="entry name" value="NADH-QUINONE OXIDOREDUCTASE SUBUNIT F"/>
    <property type="match status" value="1"/>
</dbReference>
<evidence type="ECO:0000313" key="8">
    <source>
        <dbReference type="EMBL" id="MBV0926171.1"/>
    </source>
</evidence>
<dbReference type="InterPro" id="IPR011538">
    <property type="entry name" value="Nuo51_FMN-bd"/>
</dbReference>
<reference evidence="8 9" key="1">
    <citation type="submission" date="2021-06" db="EMBL/GenBank/DDBJ databases">
        <title>New haloarchaea isolates fom saline soil.</title>
        <authorList>
            <person name="Duran-Viseras A."/>
            <person name="Sanchez-Porro C.S."/>
            <person name="Ventosa A."/>
        </authorList>
    </citation>
    <scope>NUCLEOTIDE SEQUENCE [LARGE SCALE GENOMIC DNA]</scope>
    <source>
        <strain evidence="8 9">JCM 183640</strain>
    </source>
</reference>
<evidence type="ECO:0000256" key="6">
    <source>
        <dbReference type="SAM" id="MobiDB-lite"/>
    </source>
</evidence>
<dbReference type="Gene3D" id="1.20.1440.230">
    <property type="entry name" value="NADH-ubiquinone oxidoreductase 51kDa subunit, iron-sulphur binding domain"/>
    <property type="match status" value="1"/>
</dbReference>
<keyword evidence="9" id="KW-1185">Reference proteome</keyword>
<dbReference type="SUPFAM" id="SSF140490">
    <property type="entry name" value="Nqo1C-terminal domain-like"/>
    <property type="match status" value="1"/>
</dbReference>
<organism evidence="8 9">
    <name type="scientific">Haloarcula limicola</name>
    <dbReference type="NCBI Taxonomy" id="1429915"/>
    <lineage>
        <taxon>Archaea</taxon>
        <taxon>Methanobacteriati</taxon>
        <taxon>Methanobacteriota</taxon>
        <taxon>Stenosarchaea group</taxon>
        <taxon>Halobacteria</taxon>
        <taxon>Halobacteriales</taxon>
        <taxon>Haloarculaceae</taxon>
        <taxon>Haloarcula</taxon>
    </lineage>
</organism>
<dbReference type="InterPro" id="IPR037207">
    <property type="entry name" value="Nuop51_4Fe4S-bd_sf"/>
</dbReference>
<dbReference type="Gene3D" id="3.40.50.11540">
    <property type="entry name" value="NADH-ubiquinone oxidoreductase 51kDa subunit"/>
    <property type="match status" value="1"/>
</dbReference>
<dbReference type="GO" id="GO:0046872">
    <property type="term" value="F:metal ion binding"/>
    <property type="evidence" value="ECO:0007669"/>
    <property type="project" value="UniProtKB-KW"/>
</dbReference>
<keyword evidence="4" id="KW-0408">Iron</keyword>
<dbReference type="AlphaFoldDB" id="A0A8J8C4Y8"/>
<sequence length="515" mass="52713">MTGQRIIESDPAVRVSTGSENHSQGRVVLEAARDADASVATAAVGSTGHVGLEPLVTATLDGETAFFSECSPGRARSVTEALDGGTLPSEDAVAVVEHEPGAATLPVPDEGPLAVGERGVLGSCGWAVPGSIEDYRAGAGSLPTDLELADALSRLRESGLRGRGRGDASADAPVADEWTTASEAAGDPVVVVNANEADDRAAGDDLLLEGAPLSVLDPALTAAEALGASDVVAYLSEDADLARERVRAAADALVEARDPEASLRVVVGPDEYKAGEPTMALEAIEGNHRLEARRRPPGPSEYGLNGRPTLVHTPRTLAQVGRVLAGVDPGGVPADPGTRLFTVAGDVAAPATVELSTGATLSDALPAVEPEGSRKAACVGGVFGGVTRSLDVPASAPGLESARLGTNGAVELVGESTCMVALAGERAKFAREENCGRCGPCREGSKQLVDLLRDVYDGEFADGMLRELGRTMRETSLCGFGSDAARPVTTTIDVFETEFHAHADGRCPSGTCTKL</sequence>
<protein>
    <submittedName>
        <fullName evidence="8">NADH dehydrogenase FAD-containing subunit</fullName>
    </submittedName>
</protein>
<evidence type="ECO:0000256" key="2">
    <source>
        <dbReference type="ARBA" id="ARBA00022485"/>
    </source>
</evidence>
<evidence type="ECO:0000256" key="1">
    <source>
        <dbReference type="ARBA" id="ARBA00007523"/>
    </source>
</evidence>
<evidence type="ECO:0000256" key="4">
    <source>
        <dbReference type="ARBA" id="ARBA00023004"/>
    </source>
</evidence>
<name>A0A8J8C4Y8_9EURY</name>
<dbReference type="GO" id="GO:0051539">
    <property type="term" value="F:4 iron, 4 sulfur cluster binding"/>
    <property type="evidence" value="ECO:0007669"/>
    <property type="project" value="UniProtKB-KW"/>
</dbReference>
<proteinExistence type="inferred from homology"/>
<dbReference type="Gene3D" id="3.10.20.600">
    <property type="match status" value="1"/>
</dbReference>
<accession>A0A8J8C4Y8</accession>
<dbReference type="InterPro" id="IPR019575">
    <property type="entry name" value="Nuop51_4Fe4S-bd"/>
</dbReference>
<gene>
    <name evidence="8" type="ORF">KTS45_18345</name>
</gene>
<evidence type="ECO:0000313" key="9">
    <source>
        <dbReference type="Proteomes" id="UP000766550"/>
    </source>
</evidence>
<evidence type="ECO:0000259" key="7">
    <source>
        <dbReference type="SMART" id="SM00928"/>
    </source>
</evidence>
<dbReference type="Pfam" id="PF10589">
    <property type="entry name" value="NADH_4Fe-4S"/>
    <property type="match status" value="1"/>
</dbReference>
<feature type="domain" description="NADH-ubiquinone oxidoreductase 51kDa subunit iron-sulphur binding" evidence="7">
    <location>
        <begin position="420"/>
        <end position="465"/>
    </location>
</feature>